<evidence type="ECO:0000313" key="3">
    <source>
        <dbReference type="Proteomes" id="UP000607653"/>
    </source>
</evidence>
<feature type="region of interest" description="Disordered" evidence="1">
    <location>
        <begin position="1"/>
        <end position="42"/>
    </location>
</feature>
<dbReference type="AlphaFoldDB" id="A0A822Y0X2"/>
<gene>
    <name evidence="2" type="ORF">HUJ06_024751</name>
</gene>
<comment type="caution">
    <text evidence="2">The sequence shown here is derived from an EMBL/GenBank/DDBJ whole genome shotgun (WGS) entry which is preliminary data.</text>
</comment>
<sequence>MARVRAHNKVNHHLGRNSSPLNGQNDNISGKQEEAGTQVNKAIGPRDAMVAVLGDEHPSRVRYLGFGLTPKCAFGIARSRSTSQNTTTTTYTIPLEKENQQLREKVDQYATFSITYGADGTTIWHAYA</sequence>
<keyword evidence="3" id="KW-1185">Reference proteome</keyword>
<protein>
    <submittedName>
        <fullName evidence="2">Uncharacterized protein</fullName>
    </submittedName>
</protein>
<organism evidence="2 3">
    <name type="scientific">Nelumbo nucifera</name>
    <name type="common">Sacred lotus</name>
    <dbReference type="NCBI Taxonomy" id="4432"/>
    <lineage>
        <taxon>Eukaryota</taxon>
        <taxon>Viridiplantae</taxon>
        <taxon>Streptophyta</taxon>
        <taxon>Embryophyta</taxon>
        <taxon>Tracheophyta</taxon>
        <taxon>Spermatophyta</taxon>
        <taxon>Magnoliopsida</taxon>
        <taxon>Proteales</taxon>
        <taxon>Nelumbonaceae</taxon>
        <taxon>Nelumbo</taxon>
    </lineage>
</organism>
<feature type="compositionally biased region" description="Basic residues" evidence="1">
    <location>
        <begin position="1"/>
        <end position="15"/>
    </location>
</feature>
<proteinExistence type="predicted"/>
<dbReference type="Proteomes" id="UP000607653">
    <property type="component" value="Unassembled WGS sequence"/>
</dbReference>
<feature type="compositionally biased region" description="Polar residues" evidence="1">
    <location>
        <begin position="16"/>
        <end position="40"/>
    </location>
</feature>
<evidence type="ECO:0000256" key="1">
    <source>
        <dbReference type="SAM" id="MobiDB-lite"/>
    </source>
</evidence>
<dbReference type="EMBL" id="DUZY01000001">
    <property type="protein sequence ID" value="DAD23288.1"/>
    <property type="molecule type" value="Genomic_DNA"/>
</dbReference>
<accession>A0A822Y0X2</accession>
<evidence type="ECO:0000313" key="2">
    <source>
        <dbReference type="EMBL" id="DAD23288.1"/>
    </source>
</evidence>
<reference evidence="2 3" key="1">
    <citation type="journal article" date="2020" name="Mol. Biol. Evol.">
        <title>Distinct Expression and Methylation Patterns for Genes with Different Fates following a Single Whole-Genome Duplication in Flowering Plants.</title>
        <authorList>
            <person name="Shi T."/>
            <person name="Rahmani R.S."/>
            <person name="Gugger P.F."/>
            <person name="Wang M."/>
            <person name="Li H."/>
            <person name="Zhang Y."/>
            <person name="Li Z."/>
            <person name="Wang Q."/>
            <person name="Van de Peer Y."/>
            <person name="Marchal K."/>
            <person name="Chen J."/>
        </authorList>
    </citation>
    <scope>NUCLEOTIDE SEQUENCE [LARGE SCALE GENOMIC DNA]</scope>
    <source>
        <tissue evidence="2">Leaf</tissue>
    </source>
</reference>
<name>A0A822Y0X2_NELNU</name>